<gene>
    <name evidence="8" type="ORF">QNA08_13290</name>
</gene>
<keyword evidence="3 6" id="KW-0812">Transmembrane</keyword>
<feature type="transmembrane region" description="Helical" evidence="6">
    <location>
        <begin position="123"/>
        <end position="143"/>
    </location>
</feature>
<dbReference type="EMBL" id="JASJEV010000007">
    <property type="protein sequence ID" value="MDJ1159210.1"/>
    <property type="molecule type" value="Genomic_DNA"/>
</dbReference>
<evidence type="ECO:0000256" key="3">
    <source>
        <dbReference type="ARBA" id="ARBA00022692"/>
    </source>
</evidence>
<name>A0ABT7AIL1_9HYPH</name>
<feature type="transmembrane region" description="Helical" evidence="6">
    <location>
        <begin position="96"/>
        <end position="117"/>
    </location>
</feature>
<evidence type="ECO:0000256" key="4">
    <source>
        <dbReference type="ARBA" id="ARBA00022989"/>
    </source>
</evidence>
<feature type="transmembrane region" description="Helical" evidence="6">
    <location>
        <begin position="6"/>
        <end position="28"/>
    </location>
</feature>
<dbReference type="PANTHER" id="PTHR35007:SF2">
    <property type="entry name" value="PILUS ASSEMBLE PROTEIN"/>
    <property type="match status" value="1"/>
</dbReference>
<evidence type="ECO:0000256" key="2">
    <source>
        <dbReference type="ARBA" id="ARBA00022475"/>
    </source>
</evidence>
<dbReference type="Pfam" id="PF00482">
    <property type="entry name" value="T2SSF"/>
    <property type="match status" value="1"/>
</dbReference>
<dbReference type="Proteomes" id="UP001321492">
    <property type="component" value="Unassembled WGS sequence"/>
</dbReference>
<evidence type="ECO:0000313" key="8">
    <source>
        <dbReference type="EMBL" id="MDJ1159210.1"/>
    </source>
</evidence>
<feature type="transmembrane region" description="Helical" evidence="6">
    <location>
        <begin position="278"/>
        <end position="300"/>
    </location>
</feature>
<evidence type="ECO:0000256" key="1">
    <source>
        <dbReference type="ARBA" id="ARBA00004651"/>
    </source>
</evidence>
<keyword evidence="2" id="KW-1003">Cell membrane</keyword>
<reference evidence="8 9" key="1">
    <citation type="submission" date="2023-05" db="EMBL/GenBank/DDBJ databases">
        <title>Chelatococcus sp. nov., a moderately thermophilic bacterium isolated from hot spring microbial mat.</title>
        <authorList>
            <person name="Hu C.-J."/>
            <person name="Li W.-J."/>
        </authorList>
    </citation>
    <scope>NUCLEOTIDE SEQUENCE [LARGE SCALE GENOMIC DNA]</scope>
    <source>
        <strain evidence="8 9">SYSU G07232</strain>
    </source>
</reference>
<evidence type="ECO:0000256" key="6">
    <source>
        <dbReference type="SAM" id="Phobius"/>
    </source>
</evidence>
<dbReference type="InterPro" id="IPR018076">
    <property type="entry name" value="T2SS_GspF_dom"/>
</dbReference>
<proteinExistence type="predicted"/>
<comment type="caution">
    <text evidence="8">The sequence shown here is derived from an EMBL/GenBank/DDBJ whole genome shotgun (WGS) entry which is preliminary data.</text>
</comment>
<organism evidence="8 9">
    <name type="scientific">Chelatococcus albus</name>
    <dbReference type="NCBI Taxonomy" id="3047466"/>
    <lineage>
        <taxon>Bacteria</taxon>
        <taxon>Pseudomonadati</taxon>
        <taxon>Pseudomonadota</taxon>
        <taxon>Alphaproteobacteria</taxon>
        <taxon>Hyphomicrobiales</taxon>
        <taxon>Chelatococcaceae</taxon>
        <taxon>Chelatococcus</taxon>
    </lineage>
</organism>
<evidence type="ECO:0000313" key="9">
    <source>
        <dbReference type="Proteomes" id="UP001321492"/>
    </source>
</evidence>
<keyword evidence="9" id="KW-1185">Reference proteome</keyword>
<sequence length="309" mass="34255">MNAEEDVVWVVALIVFTIVTMLSLWMGLHASKRGRIRQRLQVDTGGTGLERDSVNTLKGIVKATIGDESIGLDQGARAQLRMELLRAGFFSADAPFIFTLVKSVTVIFLPTVLYIVVLRDLAHLQMFAKTALLGGAFLLSYYLPQAYIRRRQRLLAERYKIAFPDFLDLMVVCVDSGLSLEAALERVGAELQTKEPELGFNLALMGSEMRAGRSTIDALHSLANRLGLDEARALTMLLQQSLELGTDIAQSLRTFSDEMRDKRLSRAEERAHALPVKLVLPLGAFIFPVLLLVIMTPILIRILGAFGRS</sequence>
<dbReference type="PANTHER" id="PTHR35007">
    <property type="entry name" value="INTEGRAL MEMBRANE PROTEIN-RELATED"/>
    <property type="match status" value="1"/>
</dbReference>
<keyword evidence="4 6" id="KW-1133">Transmembrane helix</keyword>
<comment type="subcellular location">
    <subcellularLocation>
        <location evidence="1">Cell membrane</location>
        <topology evidence="1">Multi-pass membrane protein</topology>
    </subcellularLocation>
</comment>
<evidence type="ECO:0000259" key="7">
    <source>
        <dbReference type="Pfam" id="PF00482"/>
    </source>
</evidence>
<accession>A0ABT7AIL1</accession>
<keyword evidence="5 6" id="KW-0472">Membrane</keyword>
<protein>
    <submittedName>
        <fullName evidence="8">Type II secretion system F family protein</fullName>
    </submittedName>
</protein>
<dbReference type="RefSeq" id="WP_283741188.1">
    <property type="nucleotide sequence ID" value="NZ_JASJEV010000007.1"/>
</dbReference>
<evidence type="ECO:0000256" key="5">
    <source>
        <dbReference type="ARBA" id="ARBA00023136"/>
    </source>
</evidence>
<feature type="domain" description="Type II secretion system protein GspF" evidence="7">
    <location>
        <begin position="166"/>
        <end position="295"/>
    </location>
</feature>